<dbReference type="PANTHER" id="PTHR36832">
    <property type="entry name" value="SLR1174 PROTEIN-RELATED"/>
    <property type="match status" value="1"/>
</dbReference>
<evidence type="ECO:0000313" key="3">
    <source>
        <dbReference type="Proteomes" id="UP000008457"/>
    </source>
</evidence>
<dbReference type="InterPro" id="IPR010390">
    <property type="entry name" value="ABC-2_transporter-like"/>
</dbReference>
<evidence type="ECO:0008006" key="4">
    <source>
        <dbReference type="Google" id="ProtNLM"/>
    </source>
</evidence>
<feature type="transmembrane region" description="Helical" evidence="1">
    <location>
        <begin position="180"/>
        <end position="199"/>
    </location>
</feature>
<sequence>MVFLTMYIELLKKSFQQQFVYRTNTTIHVFTSFIYLFVTVNIWTALYRGKGIIDGISLKEMVTYVLMVQFVTTIVRLPVSKYVAGRASSGIISIDFIRPVNLKFCAIFDCLGGALFNVIVFVVPIVVLGSMMWGIVLPSQLYQWLLFVPSLFMAIILYSTMEYIMGLTAFWTKTDFHISWIVRSFMTLFSGSYIPLWFYPEPLKVIANFLPFQYFIFKPINIFMGKATFEEALFIILFQIIWFLILLTLECITWYFARKVVTVQGG</sequence>
<reference evidence="3" key="1">
    <citation type="submission" date="2010-11" db="EMBL/GenBank/DDBJ databases">
        <title>The complete genome of Mahella australiensis DSM 15567.</title>
        <authorList>
            <consortium name="US DOE Joint Genome Institute (JGI-PGF)"/>
            <person name="Lucas S."/>
            <person name="Copeland A."/>
            <person name="Lapidus A."/>
            <person name="Bruce D."/>
            <person name="Goodwin L."/>
            <person name="Pitluck S."/>
            <person name="Kyrpides N."/>
            <person name="Mavromatis K."/>
            <person name="Pagani I."/>
            <person name="Ivanova N."/>
            <person name="Teshima H."/>
            <person name="Brettin T."/>
            <person name="Detter J.C."/>
            <person name="Han C."/>
            <person name="Tapia R."/>
            <person name="Land M."/>
            <person name="Hauser L."/>
            <person name="Markowitz V."/>
            <person name="Cheng J.-F."/>
            <person name="Hugenholtz P."/>
            <person name="Woyke T."/>
            <person name="Wu D."/>
            <person name="Spring S."/>
            <person name="Pukall R."/>
            <person name="Steenblock K."/>
            <person name="Schneider S."/>
            <person name="Klenk H.-P."/>
            <person name="Eisen J.A."/>
        </authorList>
    </citation>
    <scope>NUCLEOTIDE SEQUENCE [LARGE SCALE GENOMIC DNA]</scope>
    <source>
        <strain evidence="3">DSM 15567 / CIP 107919 / 50-1 BON</strain>
    </source>
</reference>
<dbReference type="Proteomes" id="UP000008457">
    <property type="component" value="Chromosome"/>
</dbReference>
<dbReference type="eggNOG" id="COG4587">
    <property type="taxonomic scope" value="Bacteria"/>
</dbReference>
<feature type="transmembrane region" description="Helical" evidence="1">
    <location>
        <begin position="104"/>
        <end position="135"/>
    </location>
</feature>
<reference evidence="2 3" key="2">
    <citation type="journal article" date="2011" name="Stand. Genomic Sci.">
        <title>Complete genome sequence of Mahella australiensis type strain (50-1 BON).</title>
        <authorList>
            <person name="Sikorski J."/>
            <person name="Teshima H."/>
            <person name="Nolan M."/>
            <person name="Lucas S."/>
            <person name="Hammon N."/>
            <person name="Deshpande S."/>
            <person name="Cheng J.F."/>
            <person name="Pitluck S."/>
            <person name="Liolios K."/>
            <person name="Pagani I."/>
            <person name="Ivanova N."/>
            <person name="Huntemann M."/>
            <person name="Mavromatis K."/>
            <person name="Ovchinikova G."/>
            <person name="Pati A."/>
            <person name="Tapia R."/>
            <person name="Han C."/>
            <person name="Goodwin L."/>
            <person name="Chen A."/>
            <person name="Palaniappan K."/>
            <person name="Land M."/>
            <person name="Hauser L."/>
            <person name="Ngatchou-Djao O.D."/>
            <person name="Rohde M."/>
            <person name="Pukall R."/>
            <person name="Spring S."/>
            <person name="Abt B."/>
            <person name="Goker M."/>
            <person name="Detter J.C."/>
            <person name="Woyke T."/>
            <person name="Bristow J."/>
            <person name="Markowitz V."/>
            <person name="Hugenholtz P."/>
            <person name="Eisen J.A."/>
            <person name="Kyrpides N.C."/>
            <person name="Klenk H.P."/>
            <person name="Lapidus A."/>
        </authorList>
    </citation>
    <scope>NUCLEOTIDE SEQUENCE [LARGE SCALE GENOMIC DNA]</scope>
    <source>
        <strain evidence="3">DSM 15567 / CIP 107919 / 50-1 BON</strain>
    </source>
</reference>
<dbReference type="Pfam" id="PF06182">
    <property type="entry name" value="ABC2_membrane_6"/>
    <property type="match status" value="1"/>
</dbReference>
<feature type="transmembrane region" description="Helical" evidence="1">
    <location>
        <begin position="141"/>
        <end position="159"/>
    </location>
</feature>
<proteinExistence type="predicted"/>
<organism evidence="2 3">
    <name type="scientific">Mahella australiensis (strain DSM 15567 / CIP 107919 / 50-1 BON)</name>
    <dbReference type="NCBI Taxonomy" id="697281"/>
    <lineage>
        <taxon>Bacteria</taxon>
        <taxon>Bacillati</taxon>
        <taxon>Bacillota</taxon>
        <taxon>Clostridia</taxon>
        <taxon>Thermoanaerobacterales</taxon>
        <taxon>Thermoanaerobacterales Family IV. Incertae Sedis</taxon>
        <taxon>Mahella</taxon>
    </lineage>
</organism>
<protein>
    <recommendedName>
        <fullName evidence="4">ABC transporter permease</fullName>
    </recommendedName>
</protein>
<evidence type="ECO:0000313" key="2">
    <source>
        <dbReference type="EMBL" id="AEE97662.1"/>
    </source>
</evidence>
<dbReference type="PANTHER" id="PTHR36832:SF1">
    <property type="entry name" value="SLR1174 PROTEIN"/>
    <property type="match status" value="1"/>
</dbReference>
<keyword evidence="1" id="KW-0472">Membrane</keyword>
<keyword evidence="3" id="KW-1185">Reference proteome</keyword>
<accession>F3ZXI1</accession>
<feature type="transmembrane region" description="Helical" evidence="1">
    <location>
        <begin position="64"/>
        <end position="84"/>
    </location>
</feature>
<keyword evidence="1" id="KW-1133">Transmembrane helix</keyword>
<feature type="transmembrane region" description="Helical" evidence="1">
    <location>
        <begin position="21"/>
        <end position="44"/>
    </location>
</feature>
<gene>
    <name evidence="2" type="ordered locus">Mahau_2507</name>
</gene>
<dbReference type="AlphaFoldDB" id="F3ZXI1"/>
<dbReference type="STRING" id="697281.Mahau_2507"/>
<name>F3ZXI1_MAHA5</name>
<keyword evidence="1" id="KW-0812">Transmembrane</keyword>
<dbReference type="KEGG" id="mas:Mahau_2507"/>
<feature type="transmembrane region" description="Helical" evidence="1">
    <location>
        <begin position="232"/>
        <end position="257"/>
    </location>
</feature>
<dbReference type="HOGENOM" id="CLU_084465_0_0_9"/>
<dbReference type="EMBL" id="CP002360">
    <property type="protein sequence ID" value="AEE97662.1"/>
    <property type="molecule type" value="Genomic_DNA"/>
</dbReference>
<evidence type="ECO:0000256" key="1">
    <source>
        <dbReference type="SAM" id="Phobius"/>
    </source>
</evidence>